<comment type="caution">
    <text evidence="2">The sequence shown here is derived from an EMBL/GenBank/DDBJ whole genome shotgun (WGS) entry which is preliminary data.</text>
</comment>
<dbReference type="HAMAP" id="MF_00518">
    <property type="entry name" value="Deacylase_Dtd"/>
    <property type="match status" value="1"/>
</dbReference>
<dbReference type="Pfam" id="PF02580">
    <property type="entry name" value="Tyr_Deacylase"/>
    <property type="match status" value="1"/>
</dbReference>
<dbReference type="FunFam" id="3.50.80.10:FF:000001">
    <property type="entry name" value="D-aminoacyl-tRNA deacylase"/>
    <property type="match status" value="1"/>
</dbReference>
<gene>
    <name evidence="2" type="ORF">LCGC14_0340170</name>
</gene>
<dbReference type="GO" id="GO:0005737">
    <property type="term" value="C:cytoplasm"/>
    <property type="evidence" value="ECO:0007669"/>
    <property type="project" value="InterPro"/>
</dbReference>
<organism evidence="2">
    <name type="scientific">marine sediment metagenome</name>
    <dbReference type="NCBI Taxonomy" id="412755"/>
    <lineage>
        <taxon>unclassified sequences</taxon>
        <taxon>metagenomes</taxon>
        <taxon>ecological metagenomes</taxon>
    </lineage>
</organism>
<dbReference type="InterPro" id="IPR003732">
    <property type="entry name" value="Daa-tRNA_deacyls_DTD"/>
</dbReference>
<dbReference type="EMBL" id="LAZR01000247">
    <property type="protein sequence ID" value="KKN79455.1"/>
    <property type="molecule type" value="Genomic_DNA"/>
</dbReference>
<dbReference type="SUPFAM" id="SSF69500">
    <property type="entry name" value="DTD-like"/>
    <property type="match status" value="1"/>
</dbReference>
<evidence type="ECO:0008006" key="3">
    <source>
        <dbReference type="Google" id="ProtNLM"/>
    </source>
</evidence>
<dbReference type="PANTHER" id="PTHR10472:SF5">
    <property type="entry name" value="D-AMINOACYL-TRNA DEACYLASE 1"/>
    <property type="match status" value="1"/>
</dbReference>
<comment type="similarity">
    <text evidence="1">Belongs to the DTD family.</text>
</comment>
<dbReference type="AlphaFoldDB" id="A0A0F9TDX1"/>
<accession>A0A0F9TDX1</accession>
<reference evidence="2" key="1">
    <citation type="journal article" date="2015" name="Nature">
        <title>Complex archaea that bridge the gap between prokaryotes and eukaryotes.</title>
        <authorList>
            <person name="Spang A."/>
            <person name="Saw J.H."/>
            <person name="Jorgensen S.L."/>
            <person name="Zaremba-Niedzwiedzka K."/>
            <person name="Martijn J."/>
            <person name="Lind A.E."/>
            <person name="van Eijk R."/>
            <person name="Schleper C."/>
            <person name="Guy L."/>
            <person name="Ettema T.J."/>
        </authorList>
    </citation>
    <scope>NUCLEOTIDE SEQUENCE</scope>
</reference>
<protein>
    <recommendedName>
        <fullName evidence="3">D-aminoacyl-tRNA deacylase</fullName>
    </recommendedName>
</protein>
<evidence type="ECO:0000313" key="2">
    <source>
        <dbReference type="EMBL" id="KKN79455.1"/>
    </source>
</evidence>
<dbReference type="Gene3D" id="3.50.80.10">
    <property type="entry name" value="D-tyrosyl-tRNA(Tyr) deacylase"/>
    <property type="match status" value="1"/>
</dbReference>
<name>A0A0F9TDX1_9ZZZZ</name>
<dbReference type="PANTHER" id="PTHR10472">
    <property type="entry name" value="D-TYROSYL-TRNA TYR DEACYLASE"/>
    <property type="match status" value="1"/>
</dbReference>
<dbReference type="NCBIfam" id="TIGR00256">
    <property type="entry name" value="D-aminoacyl-tRNA deacylase"/>
    <property type="match status" value="1"/>
</dbReference>
<proteinExistence type="inferred from homology"/>
<evidence type="ECO:0000256" key="1">
    <source>
        <dbReference type="ARBA" id="ARBA00009673"/>
    </source>
</evidence>
<dbReference type="InterPro" id="IPR023509">
    <property type="entry name" value="DTD-like_sf"/>
</dbReference>
<sequence>MRVLVQRVWSARVVVDGETTGQIDHGLLVYVGIADGDDEAAVRWMAEKLANLRIFNDDDGKLNRSVQDARGGILLISNFTLLGDGGKGRRPSFVAAAPSEQAGRLHQKLAAALKAFGCAVAEGVFGADMTIDSQADGPVNIVLDRPASNGS</sequence>
<dbReference type="GO" id="GO:0051500">
    <property type="term" value="F:D-tyrosyl-tRNA(Tyr) deacylase activity"/>
    <property type="evidence" value="ECO:0007669"/>
    <property type="project" value="TreeGrafter"/>
</dbReference>